<evidence type="ECO:0000313" key="3">
    <source>
        <dbReference type="EnsemblProtists" id="EOD16246"/>
    </source>
</evidence>
<dbReference type="GO" id="GO:0016788">
    <property type="term" value="F:hydrolase activity, acting on ester bonds"/>
    <property type="evidence" value="ECO:0007669"/>
    <property type="project" value="UniProtKB-ARBA"/>
</dbReference>
<organism evidence="3 4">
    <name type="scientific">Emiliania huxleyi (strain CCMP1516)</name>
    <dbReference type="NCBI Taxonomy" id="280463"/>
    <lineage>
        <taxon>Eukaryota</taxon>
        <taxon>Haptista</taxon>
        <taxon>Haptophyta</taxon>
        <taxon>Prymnesiophyceae</taxon>
        <taxon>Isochrysidales</taxon>
        <taxon>Noelaerhabdaceae</taxon>
        <taxon>Emiliania</taxon>
    </lineage>
</organism>
<dbReference type="GeneID" id="17262395"/>
<name>A0A0D3IYB1_EMIH1</name>
<reference evidence="3" key="2">
    <citation type="submission" date="2024-10" db="UniProtKB">
        <authorList>
            <consortium name="EnsemblProtists"/>
        </authorList>
    </citation>
    <scope>IDENTIFICATION</scope>
</reference>
<dbReference type="KEGG" id="ehx:EMIHUDRAFT_102851"/>
<reference evidence="4" key="1">
    <citation type="journal article" date="2013" name="Nature">
        <title>Pan genome of the phytoplankton Emiliania underpins its global distribution.</title>
        <authorList>
            <person name="Read B.A."/>
            <person name="Kegel J."/>
            <person name="Klute M.J."/>
            <person name="Kuo A."/>
            <person name="Lefebvre S.C."/>
            <person name="Maumus F."/>
            <person name="Mayer C."/>
            <person name="Miller J."/>
            <person name="Monier A."/>
            <person name="Salamov A."/>
            <person name="Young J."/>
            <person name="Aguilar M."/>
            <person name="Claverie J.M."/>
            <person name="Frickenhaus S."/>
            <person name="Gonzalez K."/>
            <person name="Herman E.K."/>
            <person name="Lin Y.C."/>
            <person name="Napier J."/>
            <person name="Ogata H."/>
            <person name="Sarno A.F."/>
            <person name="Shmutz J."/>
            <person name="Schroeder D."/>
            <person name="de Vargas C."/>
            <person name="Verret F."/>
            <person name="von Dassow P."/>
            <person name="Valentin K."/>
            <person name="Van de Peer Y."/>
            <person name="Wheeler G."/>
            <person name="Dacks J.B."/>
            <person name="Delwiche C.F."/>
            <person name="Dyhrman S.T."/>
            <person name="Glockner G."/>
            <person name="John U."/>
            <person name="Richards T."/>
            <person name="Worden A.Z."/>
            <person name="Zhang X."/>
            <person name="Grigoriev I.V."/>
            <person name="Allen A.E."/>
            <person name="Bidle K."/>
            <person name="Borodovsky M."/>
            <person name="Bowler C."/>
            <person name="Brownlee C."/>
            <person name="Cock J.M."/>
            <person name="Elias M."/>
            <person name="Gladyshev V.N."/>
            <person name="Groth M."/>
            <person name="Guda C."/>
            <person name="Hadaegh A."/>
            <person name="Iglesias-Rodriguez M.D."/>
            <person name="Jenkins J."/>
            <person name="Jones B.M."/>
            <person name="Lawson T."/>
            <person name="Leese F."/>
            <person name="Lindquist E."/>
            <person name="Lobanov A."/>
            <person name="Lomsadze A."/>
            <person name="Malik S.B."/>
            <person name="Marsh M.E."/>
            <person name="Mackinder L."/>
            <person name="Mock T."/>
            <person name="Mueller-Roeber B."/>
            <person name="Pagarete A."/>
            <person name="Parker M."/>
            <person name="Probert I."/>
            <person name="Quesneville H."/>
            <person name="Raines C."/>
            <person name="Rensing S.A."/>
            <person name="Riano-Pachon D.M."/>
            <person name="Richier S."/>
            <person name="Rokitta S."/>
            <person name="Shiraiwa Y."/>
            <person name="Soanes D.M."/>
            <person name="van der Giezen M."/>
            <person name="Wahlund T.M."/>
            <person name="Williams B."/>
            <person name="Wilson W."/>
            <person name="Wolfe G."/>
            <person name="Wurch L.L."/>
        </authorList>
    </citation>
    <scope>NUCLEOTIDE SEQUENCE</scope>
</reference>
<accession>A0A0D3IYB1</accession>
<evidence type="ECO:0000259" key="2">
    <source>
        <dbReference type="Pfam" id="PF02129"/>
    </source>
</evidence>
<keyword evidence="4" id="KW-1185">Reference proteome</keyword>
<dbReference type="SUPFAM" id="SSF49785">
    <property type="entry name" value="Galactose-binding domain-like"/>
    <property type="match status" value="1"/>
</dbReference>
<evidence type="ECO:0000256" key="1">
    <source>
        <dbReference type="ARBA" id="ARBA00022801"/>
    </source>
</evidence>
<keyword evidence="1" id="KW-0378">Hydrolase</keyword>
<evidence type="ECO:0000313" key="4">
    <source>
        <dbReference type="Proteomes" id="UP000013827"/>
    </source>
</evidence>
<dbReference type="HOGENOM" id="CLU_022401_0_0_1"/>
<dbReference type="InterPro" id="IPR000383">
    <property type="entry name" value="Xaa-Pro-like_dom"/>
</dbReference>
<dbReference type="InterPro" id="IPR029058">
    <property type="entry name" value="AB_hydrolase_fold"/>
</dbReference>
<dbReference type="Pfam" id="PF02129">
    <property type="entry name" value="Peptidase_S15"/>
    <property type="match status" value="1"/>
</dbReference>
<proteinExistence type="predicted"/>
<dbReference type="Proteomes" id="UP000013827">
    <property type="component" value="Unassembled WGS sequence"/>
</dbReference>
<dbReference type="PANTHER" id="PTHR22946">
    <property type="entry name" value="DIENELACTONE HYDROLASE DOMAIN-CONTAINING PROTEIN-RELATED"/>
    <property type="match status" value="1"/>
</dbReference>
<dbReference type="Gene3D" id="3.40.50.1820">
    <property type="entry name" value="alpha/beta hydrolase"/>
    <property type="match status" value="1"/>
</dbReference>
<dbReference type="RefSeq" id="XP_005768675.1">
    <property type="nucleotide sequence ID" value="XM_005768618.1"/>
</dbReference>
<protein>
    <recommendedName>
        <fullName evidence="2">Xaa-Pro dipeptidyl-peptidase-like domain-containing protein</fullName>
    </recommendedName>
</protein>
<dbReference type="SUPFAM" id="SSF53474">
    <property type="entry name" value="alpha/beta-Hydrolases"/>
    <property type="match status" value="1"/>
</dbReference>
<dbReference type="OMA" id="WHETIFS"/>
<feature type="domain" description="Xaa-Pro dipeptidyl-peptidase-like" evidence="2">
    <location>
        <begin position="91"/>
        <end position="363"/>
    </location>
</feature>
<dbReference type="EnsemblProtists" id="EOD16246">
    <property type="protein sequence ID" value="EOD16246"/>
    <property type="gene ID" value="EMIHUDRAFT_102851"/>
</dbReference>
<dbReference type="PANTHER" id="PTHR22946:SF9">
    <property type="entry name" value="POLYKETIDE TRANSFERASE AF380"/>
    <property type="match status" value="1"/>
</dbReference>
<dbReference type="PaxDb" id="2903-EOD16246"/>
<dbReference type="InterPro" id="IPR050261">
    <property type="entry name" value="FrsA_esterase"/>
</dbReference>
<dbReference type="InterPro" id="IPR008979">
    <property type="entry name" value="Galactose-bd-like_sf"/>
</dbReference>
<sequence length="702" mass="75256">MLLDADSVEQTLDDSLHWLGQLLPTPPTINFPWLDELTATAKAKKDGVTQFYESRIAQGFYSAAQAAGVGDLTPGGFAVKWEELAIIGDGGVRLKAVVAYPKAGAAEAARFPVVVLCNSWVMNWWEYAMKQQEWASAGYVVLMYVARGWWDSEGSVTAAGEPEQRDAVRVLDTLEARAADWGADTSRIATCGVSYGGGLAALTAANDARVKAVICLSAWGNIQRALDGQAAPNLVWYDPITLAHQPLGTYLIKREGGGGRRYEFLKLTGSPWLGMGNLDPSVPPIFAEIMAGNLTLPLLEWARLRSPESHLHALCGGGRATPVFLSNNAEDRLFAPDGAFIYRQALQGAGCRVELMLHEGIHAMAEIPGMLGLSDSIAVSLPLWGRVFAFLQYHLKAPSTGVATTTASGAAPAAFSRVYLDYYPTSHPCFGAASRDIDIPAETWRAGSPLIPVSFQVREPRASVYTNNEPSYEEFESWPSARVLPTAYKLAGSHLVLGLESEACGVEVSLMGGKCQRHLAFGVQTGFHVGVPVVGPFIAAGWGNKIYSRVEDINTTAAGLWESEVLEAPLRLCGIPNATIHVTPSMKRFQLAAFLFSVDKKEGLLDLLTFAGRGVWERGADPAWAQPGEVSWTWQADADGGGPLTVRMPAICTDVPAGRAIGLGLSLHHQTFQPANADVALRVALDCNGGDSVLELPVVTSP</sequence>
<dbReference type="AlphaFoldDB" id="A0A0D3IYB1"/>